<evidence type="ECO:0000256" key="4">
    <source>
        <dbReference type="ARBA" id="ARBA00050023"/>
    </source>
</evidence>
<dbReference type="OrthoDB" id="2922at2"/>
<dbReference type="PANTHER" id="PTHR37165:SF1">
    <property type="entry name" value="TYPE 1 ENCAPSULIN SHELL PROTEIN"/>
    <property type="match status" value="1"/>
</dbReference>
<dbReference type="InterPro" id="IPR007544">
    <property type="entry name" value="ENCAP"/>
</dbReference>
<sequence>MDYLLRDDAPFNQEAWKKIDEQVVKVASQQLIGRKILHMYGPLGAGVQTIHLDTLNFEEKGEIDLFGDSEVCEIAAEKRKFVAIPMIYKDLSISWRDVETSKQMGLPLDLSPVAAAAAACAKKEDSLIFNGSPEFDSPGLLNIKGRQIVKKQDWSKEDHPFNDVAKGIEKLIEKGIYGPYALVTSADLYTQMQRLQEGTGVLEISRVKELIDGKVYVSPVIPQNKALLVAIAPHNMDLVVGQDMVTAYVGPEQLNHKMRVLETVLLRIKRPDSIVTFE</sequence>
<comment type="subcellular location">
    <subcellularLocation>
        <location evidence="1">Encapsulin nanocompartment</location>
    </subcellularLocation>
</comment>
<evidence type="ECO:0000256" key="1">
    <source>
        <dbReference type="ARBA" id="ARBA00033738"/>
    </source>
</evidence>
<keyword evidence="3" id="KW-1284">Encapsulin nanocompartment</keyword>
<dbReference type="AlphaFoldDB" id="A0A239B7T2"/>
<dbReference type="Gene3D" id="3.30.2320.10">
    <property type="entry name" value="hypothetical protein PF0899 domain"/>
    <property type="match status" value="1"/>
</dbReference>
<organism evidence="5 6">
    <name type="scientific">Anaerovirgula multivorans</name>
    <dbReference type="NCBI Taxonomy" id="312168"/>
    <lineage>
        <taxon>Bacteria</taxon>
        <taxon>Bacillati</taxon>
        <taxon>Bacillota</taxon>
        <taxon>Clostridia</taxon>
        <taxon>Peptostreptococcales</taxon>
        <taxon>Natronincolaceae</taxon>
        <taxon>Anaerovirgula</taxon>
    </lineage>
</organism>
<dbReference type="InterPro" id="IPR051429">
    <property type="entry name" value="Encapsulin_nc"/>
</dbReference>
<dbReference type="EMBL" id="FZOJ01000003">
    <property type="protein sequence ID" value="SNS03601.1"/>
    <property type="molecule type" value="Genomic_DNA"/>
</dbReference>
<protein>
    <recommendedName>
        <fullName evidence="4">Type 1 encapsulin shell protein</fullName>
    </recommendedName>
</protein>
<accession>A0A239B7T2</accession>
<keyword evidence="6" id="KW-1185">Reference proteome</keyword>
<dbReference type="NCBIfam" id="NF041155">
    <property type="entry name" value="encap_f1"/>
    <property type="match status" value="1"/>
</dbReference>
<dbReference type="Proteomes" id="UP000198304">
    <property type="component" value="Unassembled WGS sequence"/>
</dbReference>
<dbReference type="PANTHER" id="PTHR37165">
    <property type="entry name" value="PEPTIDASE U56 FAMILY"/>
    <property type="match status" value="1"/>
</dbReference>
<dbReference type="RefSeq" id="WP_089281557.1">
    <property type="nucleotide sequence ID" value="NZ_FZOJ01000003.1"/>
</dbReference>
<proteinExistence type="inferred from homology"/>
<evidence type="ECO:0000256" key="2">
    <source>
        <dbReference type="ARBA" id="ARBA00033743"/>
    </source>
</evidence>
<gene>
    <name evidence="5" type="ORF">SAMN05446037_100351</name>
</gene>
<dbReference type="GO" id="GO:0140737">
    <property type="term" value="C:encapsulin nanocompartment"/>
    <property type="evidence" value="ECO:0007669"/>
    <property type="project" value="UniProtKB-SubCell"/>
</dbReference>
<dbReference type="Gene3D" id="3.30.2400.30">
    <property type="match status" value="1"/>
</dbReference>
<dbReference type="PIRSF" id="PIRSF019254">
    <property type="entry name" value="CFP29"/>
    <property type="match status" value="1"/>
</dbReference>
<name>A0A239B7T2_9FIRM</name>
<evidence type="ECO:0000313" key="5">
    <source>
        <dbReference type="EMBL" id="SNS03601.1"/>
    </source>
</evidence>
<evidence type="ECO:0000313" key="6">
    <source>
        <dbReference type="Proteomes" id="UP000198304"/>
    </source>
</evidence>
<reference evidence="5 6" key="1">
    <citation type="submission" date="2017-06" db="EMBL/GenBank/DDBJ databases">
        <authorList>
            <person name="Kim H.J."/>
            <person name="Triplett B.A."/>
        </authorList>
    </citation>
    <scope>NUCLEOTIDE SEQUENCE [LARGE SCALE GENOMIC DNA]</scope>
    <source>
        <strain evidence="5 6">SCA</strain>
    </source>
</reference>
<evidence type="ECO:0000256" key="3">
    <source>
        <dbReference type="ARBA" id="ARBA00033787"/>
    </source>
</evidence>
<comment type="similarity">
    <text evidence="2">Belongs to the encapsulin family. Family 1 subfamily.</text>
</comment>
<dbReference type="Pfam" id="PF04454">
    <property type="entry name" value="Linocin_M18"/>
    <property type="match status" value="1"/>
</dbReference>